<dbReference type="PATRIC" id="fig|43687.5.peg.2234"/>
<keyword evidence="1 3" id="KW-0378">Hydrolase</keyword>
<dbReference type="Proteomes" id="UP000056255">
    <property type="component" value="Chromosome"/>
</dbReference>
<evidence type="ECO:0000313" key="3">
    <source>
        <dbReference type="EMBL" id="AIM28199.1"/>
    </source>
</evidence>
<dbReference type="CDD" id="cd04673">
    <property type="entry name" value="NUDIX_ADPRase"/>
    <property type="match status" value="1"/>
</dbReference>
<dbReference type="Proteomes" id="UP000062398">
    <property type="component" value="Chromosome"/>
</dbReference>
<dbReference type="Proteomes" id="UP000062475">
    <property type="component" value="Chromosome"/>
</dbReference>
<dbReference type="OrthoDB" id="40462at2157"/>
<sequence>MQRPLVAVGSVIFNRDKVLLVRRLHPPNQDRWAVPGGKVEFGESIREAVIRETIEETGLQVEPRVLMAVVEVFREGYHYVILDFISEVVGGELKASSDAGDARFFSLEEIRKLDVSSTTLEMLERFWKGEKMPYLITEISK</sequence>
<dbReference type="PROSITE" id="PS00893">
    <property type="entry name" value="NUDIX_BOX"/>
    <property type="match status" value="1"/>
</dbReference>
<dbReference type="Gene3D" id="3.90.79.10">
    <property type="entry name" value="Nucleoside Triphosphate Pyrophosphohydrolase"/>
    <property type="match status" value="1"/>
</dbReference>
<evidence type="ECO:0000313" key="13">
    <source>
        <dbReference type="Proteomes" id="UP000062475"/>
    </source>
</evidence>
<dbReference type="EMBL" id="CP012174">
    <property type="protein sequence ID" value="AKV79501.1"/>
    <property type="molecule type" value="Genomic_DNA"/>
</dbReference>
<dbReference type="PRINTS" id="PR00502">
    <property type="entry name" value="NUDIXFAMILY"/>
</dbReference>
<reference evidence="8 10" key="3">
    <citation type="submission" date="2015-07" db="EMBL/GenBank/DDBJ databases">
        <title>Physiological, transcriptional responses and genome re-sequencing of acid resistant extremely thermoacidophilic Metallosphaera sedula SARC-M1.</title>
        <authorList>
            <person name="Ai C."/>
            <person name="McCarthy S."/>
            <person name="Eckrich V."/>
            <person name="Rudrappa D."/>
            <person name="Qiu G."/>
            <person name="Blum P."/>
        </authorList>
    </citation>
    <scope>NUCLEOTIDE SEQUENCE [LARGE SCALE GENOMIC DNA]</scope>
    <source>
        <strain evidence="8 10">SARC-M1</strain>
    </source>
</reference>
<dbReference type="InterPro" id="IPR020084">
    <property type="entry name" value="NUDIX_hydrolase_CS"/>
</dbReference>
<dbReference type="GeneID" id="91756612"/>
<dbReference type="GO" id="GO:0016787">
    <property type="term" value="F:hydrolase activity"/>
    <property type="evidence" value="ECO:0007669"/>
    <property type="project" value="UniProtKB-KW"/>
</dbReference>
<evidence type="ECO:0000313" key="4">
    <source>
        <dbReference type="EMBL" id="AKV75013.1"/>
    </source>
</evidence>
<dbReference type="AlphaFoldDB" id="A0A088E6Y0"/>
<dbReference type="SUPFAM" id="SSF55811">
    <property type="entry name" value="Nudix"/>
    <property type="match status" value="1"/>
</dbReference>
<evidence type="ECO:0000313" key="9">
    <source>
        <dbReference type="Proteomes" id="UP000029084"/>
    </source>
</evidence>
<reference evidence="3 9" key="1">
    <citation type="journal article" date="2014" name="J. Bacteriol.">
        <title>Role of an Archaeal PitA Transporter in the Copper and Arsenic Resistance of Metallosphaera sedula, an Extreme Thermoacidophile.</title>
        <authorList>
            <person name="McCarthy S."/>
            <person name="Ai C."/>
            <person name="Wheaton G."/>
            <person name="Tevatia R."/>
            <person name="Eckrich V."/>
            <person name="Kelly R."/>
            <person name="Blum P."/>
        </authorList>
    </citation>
    <scope>NUCLEOTIDE SEQUENCE [LARGE SCALE GENOMIC DNA]</scope>
    <source>
        <strain evidence="3 9">CuR1</strain>
    </source>
</reference>
<name>A0A088E6Y0_9CREN</name>
<evidence type="ECO:0000313" key="7">
    <source>
        <dbReference type="EMBL" id="AKV81746.1"/>
    </source>
</evidence>
<evidence type="ECO:0000313" key="6">
    <source>
        <dbReference type="EMBL" id="AKV79501.1"/>
    </source>
</evidence>
<dbReference type="Proteomes" id="UP000029084">
    <property type="component" value="Chromosome"/>
</dbReference>
<dbReference type="InterPro" id="IPR020476">
    <property type="entry name" value="Nudix_hydrolase"/>
</dbReference>
<dbReference type="Pfam" id="PF00293">
    <property type="entry name" value="NUDIX"/>
    <property type="match status" value="1"/>
</dbReference>
<dbReference type="InterPro" id="IPR000086">
    <property type="entry name" value="NUDIX_hydrolase_dom"/>
</dbReference>
<evidence type="ECO:0000313" key="11">
    <source>
        <dbReference type="Proteomes" id="UP000061362"/>
    </source>
</evidence>
<dbReference type="PANTHER" id="PTHR43736">
    <property type="entry name" value="ADP-RIBOSE PYROPHOSPHATASE"/>
    <property type="match status" value="1"/>
</dbReference>
<dbReference type="Proteomes" id="UP000068832">
    <property type="component" value="Chromosome"/>
</dbReference>
<evidence type="ECO:0000313" key="10">
    <source>
        <dbReference type="Proteomes" id="UP000056255"/>
    </source>
</evidence>
<dbReference type="EMBL" id="CP012173">
    <property type="protein sequence ID" value="AKV77251.1"/>
    <property type="molecule type" value="Genomic_DNA"/>
</dbReference>
<dbReference type="Proteomes" id="UP000061362">
    <property type="component" value="Chromosome"/>
</dbReference>
<evidence type="ECO:0000313" key="5">
    <source>
        <dbReference type="EMBL" id="AKV77251.1"/>
    </source>
</evidence>
<dbReference type="PANTHER" id="PTHR43736:SF1">
    <property type="entry name" value="DIHYDRONEOPTERIN TRIPHOSPHATE DIPHOSPHATASE"/>
    <property type="match status" value="1"/>
</dbReference>
<dbReference type="RefSeq" id="WP_012022003.1">
    <property type="nucleotide sequence ID" value="NZ_AP019770.1"/>
</dbReference>
<dbReference type="EMBL" id="CP012175">
    <property type="protein sequence ID" value="AKV81746.1"/>
    <property type="molecule type" value="Genomic_DNA"/>
</dbReference>
<evidence type="ECO:0000313" key="12">
    <source>
        <dbReference type="Proteomes" id="UP000062398"/>
    </source>
</evidence>
<evidence type="ECO:0000313" key="14">
    <source>
        <dbReference type="Proteomes" id="UP000068832"/>
    </source>
</evidence>
<dbReference type="PROSITE" id="PS51462">
    <property type="entry name" value="NUDIX"/>
    <property type="match status" value="1"/>
</dbReference>
<dbReference type="OMA" id="YHYVLVD"/>
<evidence type="ECO:0000313" key="8">
    <source>
        <dbReference type="EMBL" id="AKV83977.1"/>
    </source>
</evidence>
<dbReference type="EMBL" id="CP012176">
    <property type="protein sequence ID" value="AKV83977.1"/>
    <property type="molecule type" value="Genomic_DNA"/>
</dbReference>
<protein>
    <submittedName>
        <fullName evidence="4">DNA mismatch repair protein MutT</fullName>
    </submittedName>
    <submittedName>
        <fullName evidence="3">NUDIX hydrolase</fullName>
    </submittedName>
</protein>
<dbReference type="EMBL" id="CP008822">
    <property type="protein sequence ID" value="AIM28199.1"/>
    <property type="molecule type" value="Genomic_DNA"/>
</dbReference>
<reference evidence="11 12" key="2">
    <citation type="journal article" date="2015" name="Genome Announc.">
        <title>Complete Genome Sequences of Evolved Arsenate-Resistant Metallosphaera sedula Strains.</title>
        <authorList>
            <person name="Ai C."/>
            <person name="McCarthy S."/>
            <person name="Schackwitz W."/>
            <person name="Martin J."/>
            <person name="Lipzen A."/>
            <person name="Blum P."/>
        </authorList>
    </citation>
    <scope>NUCLEOTIDE SEQUENCE [LARGE SCALE GENOMIC DNA]</scope>
    <source>
        <strain evidence="6 12">ARS120-1</strain>
        <strain evidence="7 11">ARS120-2</strain>
        <strain evidence="4 14">ARS50-1</strain>
        <strain evidence="5 13">ARS50-2</strain>
    </source>
</reference>
<evidence type="ECO:0000256" key="1">
    <source>
        <dbReference type="ARBA" id="ARBA00022801"/>
    </source>
</evidence>
<organism evidence="3 9">
    <name type="scientific">Metallosphaera sedula</name>
    <dbReference type="NCBI Taxonomy" id="43687"/>
    <lineage>
        <taxon>Archaea</taxon>
        <taxon>Thermoproteota</taxon>
        <taxon>Thermoprotei</taxon>
        <taxon>Sulfolobales</taxon>
        <taxon>Sulfolobaceae</taxon>
        <taxon>Metallosphaera</taxon>
    </lineage>
</organism>
<accession>A0A088E6Y0</accession>
<dbReference type="InterPro" id="IPR015797">
    <property type="entry name" value="NUDIX_hydrolase-like_dom_sf"/>
</dbReference>
<proteinExistence type="predicted"/>
<gene>
    <name evidence="3" type="ORF">HA72_2076</name>
    <name evidence="4" type="ORF">MsedA_2127</name>
    <name evidence="5" type="ORF">MsedB_2129</name>
    <name evidence="6" type="ORF">MsedC_2127</name>
    <name evidence="7" type="ORF">MsedD_2128</name>
    <name evidence="8" type="ORF">MsedE_2129</name>
</gene>
<dbReference type="EMBL" id="CP012172">
    <property type="protein sequence ID" value="AKV75013.1"/>
    <property type="molecule type" value="Genomic_DNA"/>
</dbReference>
<evidence type="ECO:0000259" key="2">
    <source>
        <dbReference type="PROSITE" id="PS51462"/>
    </source>
</evidence>
<feature type="domain" description="Nudix hydrolase" evidence="2">
    <location>
        <begin position="3"/>
        <end position="128"/>
    </location>
</feature>